<dbReference type="EMBL" id="FNXE01000022">
    <property type="protein sequence ID" value="SEH83783.1"/>
    <property type="molecule type" value="Genomic_DNA"/>
</dbReference>
<evidence type="ECO:0000313" key="2">
    <source>
        <dbReference type="Proteomes" id="UP000199634"/>
    </source>
</evidence>
<reference evidence="2" key="1">
    <citation type="submission" date="2016-10" db="EMBL/GenBank/DDBJ databases">
        <authorList>
            <person name="Varghese N."/>
            <person name="Submissions S."/>
        </authorList>
    </citation>
    <scope>NUCLEOTIDE SEQUENCE [LARGE SCALE GENOMIC DNA]</scope>
    <source>
        <strain evidence="2">CGMCC 1.10825</strain>
    </source>
</reference>
<keyword evidence="2" id="KW-1185">Reference proteome</keyword>
<protein>
    <submittedName>
        <fullName evidence="1">Uncharacterized protein</fullName>
    </submittedName>
</protein>
<dbReference type="AlphaFoldDB" id="A0A1H6LC72"/>
<evidence type="ECO:0000313" key="1">
    <source>
        <dbReference type="EMBL" id="SEH83783.1"/>
    </source>
</evidence>
<dbReference type="Proteomes" id="UP000199634">
    <property type="component" value="Unassembled WGS sequence"/>
</dbReference>
<dbReference type="RefSeq" id="WP_091098944.1">
    <property type="nucleotide sequence ID" value="NZ_FNXE01000022.1"/>
</dbReference>
<dbReference type="Pfam" id="PF22000">
    <property type="entry name" value="DUF6929"/>
    <property type="match status" value="1"/>
</dbReference>
<proteinExistence type="predicted"/>
<dbReference type="STRING" id="1159016.SAMN02927937_01684"/>
<accession>A0A1H6LC72</accession>
<gene>
    <name evidence="1" type="ORF">SAMN02927937_01684</name>
</gene>
<sequence>MKKYLLSSWLKIAGIVAASGIGYENNQLQLVSDNSNALYHYFIANDSLAKYSFDENPVSNFIEKKQKYDLESFTKIDNTWYAFGSGSTENRNTGFMFNKFSKYSTKIDLTDLYSEMKSFSDLQDDDFNIEAVTTYNEDWLFINRGNGLKNANYIFVVQGKNLTDEYNIYYFEFDLPKINNVQSGFSDGTVINNTLYFIATAEDEQSTFDDGAIKGSLFGAIDLKKMKVLFTEKISDTNKFEGITVLEQNKKSIVFALCEDNDDASNTHSVIYKLQVDLKGKIK</sequence>
<dbReference type="InterPro" id="IPR053851">
    <property type="entry name" value="DUF6929"/>
</dbReference>
<dbReference type="OrthoDB" id="6710009at2"/>
<name>A0A1H6LC72_9FLAO</name>
<organism evidence="1 2">
    <name type="scientific">Paenimyroides marinum</name>
    <dbReference type="NCBI Taxonomy" id="1159016"/>
    <lineage>
        <taxon>Bacteria</taxon>
        <taxon>Pseudomonadati</taxon>
        <taxon>Bacteroidota</taxon>
        <taxon>Flavobacteriia</taxon>
        <taxon>Flavobacteriales</taxon>
        <taxon>Flavobacteriaceae</taxon>
        <taxon>Paenimyroides</taxon>
    </lineage>
</organism>